<sequence>MVYHMSYLSMIWFRYLSLKFYEPNFLITILNLLLMNVLRLLGALTDGLCL</sequence>
<proteinExistence type="predicted"/>
<feature type="transmembrane region" description="Helical" evidence="1">
    <location>
        <begin position="20"/>
        <end position="41"/>
    </location>
</feature>
<accession>A0A2P6QX94</accession>
<dbReference type="Gramene" id="PRQ38774">
    <property type="protein sequence ID" value="PRQ38774"/>
    <property type="gene ID" value="RchiOBHm_Chr4g0417681"/>
</dbReference>
<comment type="caution">
    <text evidence="2">The sequence shown here is derived from an EMBL/GenBank/DDBJ whole genome shotgun (WGS) entry which is preliminary data.</text>
</comment>
<reference evidence="2 3" key="1">
    <citation type="journal article" date="2018" name="Nat. Genet.">
        <title>The Rosa genome provides new insights in the design of modern roses.</title>
        <authorList>
            <person name="Bendahmane M."/>
        </authorList>
    </citation>
    <scope>NUCLEOTIDE SEQUENCE [LARGE SCALE GENOMIC DNA]</scope>
    <source>
        <strain evidence="3">cv. Old Blush</strain>
    </source>
</reference>
<dbReference type="AlphaFoldDB" id="A0A2P6QX94"/>
<evidence type="ECO:0000313" key="2">
    <source>
        <dbReference type="EMBL" id="PRQ38774.1"/>
    </source>
</evidence>
<keyword evidence="1" id="KW-0472">Membrane</keyword>
<keyword evidence="1" id="KW-0812">Transmembrane</keyword>
<keyword evidence="1" id="KW-1133">Transmembrane helix</keyword>
<gene>
    <name evidence="2" type="ORF">RchiOBHm_Chr4g0417681</name>
</gene>
<protein>
    <submittedName>
        <fullName evidence="2">Uncharacterized protein</fullName>
    </submittedName>
</protein>
<name>A0A2P6QX94_ROSCH</name>
<dbReference type="Proteomes" id="UP000238479">
    <property type="component" value="Chromosome 4"/>
</dbReference>
<evidence type="ECO:0000313" key="3">
    <source>
        <dbReference type="Proteomes" id="UP000238479"/>
    </source>
</evidence>
<keyword evidence="3" id="KW-1185">Reference proteome</keyword>
<organism evidence="2 3">
    <name type="scientific">Rosa chinensis</name>
    <name type="common">China rose</name>
    <dbReference type="NCBI Taxonomy" id="74649"/>
    <lineage>
        <taxon>Eukaryota</taxon>
        <taxon>Viridiplantae</taxon>
        <taxon>Streptophyta</taxon>
        <taxon>Embryophyta</taxon>
        <taxon>Tracheophyta</taxon>
        <taxon>Spermatophyta</taxon>
        <taxon>Magnoliopsida</taxon>
        <taxon>eudicotyledons</taxon>
        <taxon>Gunneridae</taxon>
        <taxon>Pentapetalae</taxon>
        <taxon>rosids</taxon>
        <taxon>fabids</taxon>
        <taxon>Rosales</taxon>
        <taxon>Rosaceae</taxon>
        <taxon>Rosoideae</taxon>
        <taxon>Rosoideae incertae sedis</taxon>
        <taxon>Rosa</taxon>
    </lineage>
</organism>
<evidence type="ECO:0000256" key="1">
    <source>
        <dbReference type="SAM" id="Phobius"/>
    </source>
</evidence>
<dbReference type="EMBL" id="PDCK01000042">
    <property type="protein sequence ID" value="PRQ38774.1"/>
    <property type="molecule type" value="Genomic_DNA"/>
</dbReference>